<name>A0AA44U801_NEIGO</name>
<dbReference type="Proteomes" id="UP000223296">
    <property type="component" value="Unassembled WGS sequence"/>
</dbReference>
<accession>A0AA44U801</accession>
<evidence type="ECO:0000313" key="3">
    <source>
        <dbReference type="Proteomes" id="UP000223296"/>
    </source>
</evidence>
<gene>
    <name evidence="2" type="ORF">N776_05265</name>
</gene>
<comment type="caution">
    <text evidence="2">The sequence shown here is derived from an EMBL/GenBank/DDBJ whole genome shotgun (WGS) entry which is preliminary data.</text>
</comment>
<feature type="transmembrane region" description="Helical" evidence="1">
    <location>
        <begin position="35"/>
        <end position="54"/>
    </location>
</feature>
<sequence length="98" mass="11430">MLDLRAGACAILNQALPRRLEGRGLTVRKQWQSGLFLSDIVWVFFSMIYFRLFMQYFPIDGFYRDFSAFAFRGGLCFVRDVACRDVRIVRSNMGEDDV</sequence>
<dbReference type="AlphaFoldDB" id="A0AA44U801"/>
<keyword evidence="1" id="KW-1133">Transmembrane helix</keyword>
<protein>
    <submittedName>
        <fullName evidence="2">Uncharacterized protein</fullName>
    </submittedName>
</protein>
<keyword evidence="1" id="KW-0812">Transmembrane</keyword>
<keyword evidence="1" id="KW-0472">Membrane</keyword>
<evidence type="ECO:0000313" key="2">
    <source>
        <dbReference type="EMBL" id="PHJ34881.1"/>
    </source>
</evidence>
<reference evidence="2 3" key="1">
    <citation type="submission" date="2013-08" db="EMBL/GenBank/DDBJ databases">
        <authorList>
            <person name="Trees D."/>
        </authorList>
    </citation>
    <scope>NUCLEOTIDE SEQUENCE [LARGE SCALE GENOMIC DNA]</scope>
    <source>
        <strain evidence="2 3">3502</strain>
    </source>
</reference>
<organism evidence="2 3">
    <name type="scientific">Neisseria gonorrhoeae 3502</name>
    <dbReference type="NCBI Taxonomy" id="1193404"/>
    <lineage>
        <taxon>Bacteria</taxon>
        <taxon>Pseudomonadati</taxon>
        <taxon>Pseudomonadota</taxon>
        <taxon>Betaproteobacteria</taxon>
        <taxon>Neisseriales</taxon>
        <taxon>Neisseriaceae</taxon>
        <taxon>Neisseria</taxon>
    </lineage>
</organism>
<evidence type="ECO:0000256" key="1">
    <source>
        <dbReference type="SAM" id="Phobius"/>
    </source>
</evidence>
<dbReference type="EMBL" id="AVBE01000002">
    <property type="protein sequence ID" value="PHJ34881.1"/>
    <property type="molecule type" value="Genomic_DNA"/>
</dbReference>
<proteinExistence type="predicted"/>